<evidence type="ECO:0000313" key="4">
    <source>
        <dbReference type="Proteomes" id="UP000722989"/>
    </source>
</evidence>
<dbReference type="PROSITE" id="PS50075">
    <property type="entry name" value="CARRIER"/>
    <property type="match status" value="1"/>
</dbReference>
<accession>A0ABX0Y1U0</accession>
<dbReference type="Pfam" id="PF13193">
    <property type="entry name" value="AMP-binding_C"/>
    <property type="match status" value="1"/>
</dbReference>
<feature type="transmembrane region" description="Helical" evidence="1">
    <location>
        <begin position="875"/>
        <end position="895"/>
    </location>
</feature>
<evidence type="ECO:0000256" key="1">
    <source>
        <dbReference type="SAM" id="Phobius"/>
    </source>
</evidence>
<feature type="transmembrane region" description="Helical" evidence="1">
    <location>
        <begin position="656"/>
        <end position="686"/>
    </location>
</feature>
<keyword evidence="1" id="KW-1133">Transmembrane helix</keyword>
<dbReference type="Proteomes" id="UP000722989">
    <property type="component" value="Unassembled WGS sequence"/>
</dbReference>
<dbReference type="CDD" id="cd05930">
    <property type="entry name" value="A_NRPS"/>
    <property type="match status" value="1"/>
</dbReference>
<keyword evidence="1" id="KW-0472">Membrane</keyword>
<dbReference type="InterPro" id="IPR000873">
    <property type="entry name" value="AMP-dep_synth/lig_dom"/>
</dbReference>
<dbReference type="SUPFAM" id="SSF47336">
    <property type="entry name" value="ACP-like"/>
    <property type="match status" value="1"/>
</dbReference>
<dbReference type="PRINTS" id="PR00154">
    <property type="entry name" value="AMPBINDING"/>
</dbReference>
<dbReference type="NCBIfam" id="TIGR01733">
    <property type="entry name" value="AA-adenyl-dom"/>
    <property type="match status" value="1"/>
</dbReference>
<keyword evidence="4" id="KW-1185">Reference proteome</keyword>
<name>A0ABX0Y1U0_9ACTN</name>
<dbReference type="InterPro" id="IPR025110">
    <property type="entry name" value="AMP-bd_C"/>
</dbReference>
<evidence type="ECO:0000313" key="3">
    <source>
        <dbReference type="EMBL" id="NJC72329.1"/>
    </source>
</evidence>
<feature type="domain" description="Carrier" evidence="2">
    <location>
        <begin position="523"/>
        <end position="600"/>
    </location>
</feature>
<protein>
    <submittedName>
        <fullName evidence="3">Amino acid adenylation domain-containing protein</fullName>
    </submittedName>
</protein>
<dbReference type="Gene3D" id="3.40.50.12780">
    <property type="entry name" value="N-terminal domain of ligase-like"/>
    <property type="match status" value="1"/>
</dbReference>
<dbReference type="InterPro" id="IPR009081">
    <property type="entry name" value="PP-bd_ACP"/>
</dbReference>
<reference evidence="3 4" key="1">
    <citation type="submission" date="2020-03" db="EMBL/GenBank/DDBJ databases">
        <title>WGS of the type strain of Planosporangium spp.</title>
        <authorList>
            <person name="Thawai C."/>
        </authorList>
    </citation>
    <scope>NUCLEOTIDE SEQUENCE [LARGE SCALE GENOMIC DNA]</scope>
    <source>
        <strain evidence="3 4">TBRC 5610</strain>
    </source>
</reference>
<dbReference type="InterPro" id="IPR029058">
    <property type="entry name" value="AB_hydrolase_fold"/>
</dbReference>
<dbReference type="PANTHER" id="PTHR45527">
    <property type="entry name" value="NONRIBOSOMAL PEPTIDE SYNTHETASE"/>
    <property type="match status" value="1"/>
</dbReference>
<dbReference type="EMBL" id="JAATVY010000017">
    <property type="protein sequence ID" value="NJC72329.1"/>
    <property type="molecule type" value="Genomic_DNA"/>
</dbReference>
<dbReference type="InterPro" id="IPR010071">
    <property type="entry name" value="AA_adenyl_dom"/>
</dbReference>
<dbReference type="InterPro" id="IPR045851">
    <property type="entry name" value="AMP-bd_C_sf"/>
</dbReference>
<dbReference type="Gene3D" id="3.40.50.1820">
    <property type="entry name" value="alpha/beta hydrolase"/>
    <property type="match status" value="1"/>
</dbReference>
<dbReference type="Gene3D" id="3.30.300.30">
    <property type="match status" value="1"/>
</dbReference>
<dbReference type="SUPFAM" id="SSF56801">
    <property type="entry name" value="Acetyl-CoA synthetase-like"/>
    <property type="match status" value="1"/>
</dbReference>
<dbReference type="InterPro" id="IPR011004">
    <property type="entry name" value="Trimer_LpxA-like_sf"/>
</dbReference>
<feature type="transmembrane region" description="Helical" evidence="1">
    <location>
        <begin position="629"/>
        <end position="650"/>
    </location>
</feature>
<dbReference type="InterPro" id="IPR042099">
    <property type="entry name" value="ANL_N_sf"/>
</dbReference>
<feature type="transmembrane region" description="Helical" evidence="1">
    <location>
        <begin position="1196"/>
        <end position="1222"/>
    </location>
</feature>
<dbReference type="Gene3D" id="2.160.10.10">
    <property type="entry name" value="Hexapeptide repeat proteins"/>
    <property type="match status" value="1"/>
</dbReference>
<organism evidence="3 4">
    <name type="scientific">Planosporangium thailandense</name>
    <dbReference type="NCBI Taxonomy" id="765197"/>
    <lineage>
        <taxon>Bacteria</taxon>
        <taxon>Bacillati</taxon>
        <taxon>Actinomycetota</taxon>
        <taxon>Actinomycetes</taxon>
        <taxon>Micromonosporales</taxon>
        <taxon>Micromonosporaceae</taxon>
        <taxon>Planosporangium</taxon>
    </lineage>
</organism>
<evidence type="ECO:0000259" key="2">
    <source>
        <dbReference type="PROSITE" id="PS50075"/>
    </source>
</evidence>
<dbReference type="Pfam" id="PF00501">
    <property type="entry name" value="AMP-binding"/>
    <property type="match status" value="1"/>
</dbReference>
<dbReference type="InterPro" id="IPR020459">
    <property type="entry name" value="AMP-binding"/>
</dbReference>
<dbReference type="PROSITE" id="PS00455">
    <property type="entry name" value="AMP_BINDING"/>
    <property type="match status" value="1"/>
</dbReference>
<dbReference type="Pfam" id="PF00550">
    <property type="entry name" value="PP-binding"/>
    <property type="match status" value="1"/>
</dbReference>
<feature type="transmembrane region" description="Helical" evidence="1">
    <location>
        <begin position="1116"/>
        <end position="1135"/>
    </location>
</feature>
<gene>
    <name evidence="3" type="ORF">HC031_21795</name>
</gene>
<dbReference type="InterPro" id="IPR036736">
    <property type="entry name" value="ACP-like_sf"/>
</dbReference>
<dbReference type="InterPro" id="IPR020845">
    <property type="entry name" value="AMP-binding_CS"/>
</dbReference>
<comment type="caution">
    <text evidence="3">The sequence shown here is derived from an EMBL/GenBank/DDBJ whole genome shotgun (WGS) entry which is preliminary data.</text>
</comment>
<sequence>MTVEWRSVTGQPTVLHEFFERSADRWPDAIAVDVPPGPGRPRRRQLSYRELRWRSDDLVSAILAADNGDGAPVVAVFLPRTTEDVYASQLAVLKAGYGFVCVDPAFPDEQVGYILRDARAAILLTDAQGAERARRTGYQGAVVRLDRPLRPPAVSLAPPPPPPADSLAYVIYTSGTTGRPKGVMIGHRSIANLVGSDVTEFGLGPGDRVAQGSSAAYDSSVEEVWLAWASGATVVVLDDDAARLGPDLVPWLRHERITVLCPPPTLLRTTGCADPRTELPDLRLLYVGGEALTADVVERWAPGRRMVNGYGPTECTVTCVRGDVVAGAPITVGRPVPGMRAWVLDENLTPVRDGEPGELCMAGAGVALGYLNQPELTAAKFPTLPLLGRVYRTGDLVSAGPDGTLFYHGRIDSQVKLRGYRIELEAIEAHLARCPGVREAACCVQGEGAAQTLVAFVVAADPGRPPDPDALKAQLQRSLPVYMVPSLFGTIEELPRGASGKVRRNDLPVLTAGRRQRSATAAGPSEPVEQLILRAVEEAVATGGASVDDDFFNDLGGSSLQAAIVISALRADPRTEAITVRDLYEARTVRALARRATSSPSDARAAQVVAARPRRPVGDPARVTLAQSVWLLLELLILAPLGYLTVFRILPLLSEYIGLVPLIVVVPVLLAPLSTLWTPISISIVAQLKKLLIGRYEPTRVPVWSDLYVRMWIMRQVVRIVPWRSIAGTEFQCMALRALGARIGRRVHIHRGVNLLSGGWDLLEIGDDVTLSQDASIGLVTLSDGHVVVGPVTIADGATLDVRAGVGPYTRVGRNAWLAALSSLPASGTIPDGERWDGVPARPVGPAPAPPTVTARGSYLSPVLHGIAMIVAGNLLRTVLAVPFLLVTILFVRWFNLTYDSLLAALTHPMSHLGMLGTAAALACVGLVGEVALEAIAARAIGTVRPGVISRWSPSYIRVWLKAGLVDSAGHWLSGGLFWPTWLRWAGMKVGRGCEISTIIDVVPELNRIGGDTFFADGIYLGGPRVHRGTVALGRTRLSRNTFLGNHAVIAGGQWLPEDILIGICTVADDRVVRPGTSWFGHPPFELPRREVVECDRRLTHNPPLIRRVNRLFWEWLRFALPVVPLLFLVAWVAAMARAEAAMPLEVLFAVGAAAVSLATAVLPCLFVLALKWILLGRVRPGTHPLWSCWASRWDFLYVAWGFIASGVLASLEGTLLLAVYLRAMGMKIGKRVVLSEGFAQVVDPDMLHIDDDATVNAMFQAHTFEDRVLKIAQVRVGAGSTLADGTVPLYGADIGMGTYVAPHSVIMKQERLLPGLRYEGAPCRREQQPAQR</sequence>
<dbReference type="SUPFAM" id="SSF51161">
    <property type="entry name" value="Trimeric LpxA-like enzymes"/>
    <property type="match status" value="3"/>
</dbReference>
<proteinExistence type="predicted"/>
<dbReference type="PANTHER" id="PTHR45527:SF1">
    <property type="entry name" value="FATTY ACID SYNTHASE"/>
    <property type="match status" value="1"/>
</dbReference>
<keyword evidence="1" id="KW-0812">Transmembrane</keyword>
<feature type="transmembrane region" description="Helical" evidence="1">
    <location>
        <begin position="915"/>
        <end position="938"/>
    </location>
</feature>
<feature type="transmembrane region" description="Helical" evidence="1">
    <location>
        <begin position="1147"/>
        <end position="1176"/>
    </location>
</feature>